<evidence type="ECO:0000256" key="1">
    <source>
        <dbReference type="ARBA" id="ARBA00004429"/>
    </source>
</evidence>
<gene>
    <name evidence="9" type="ORF">CKO25_16710</name>
</gene>
<name>A0A9X0WKN4_9GAMM</name>
<dbReference type="PIRSF" id="PIRSF029598">
    <property type="entry name" value="PsiE"/>
    <property type="match status" value="1"/>
</dbReference>
<evidence type="ECO:0000256" key="7">
    <source>
        <dbReference type="ARBA" id="ARBA00023136"/>
    </source>
</evidence>
<evidence type="ECO:0000256" key="6">
    <source>
        <dbReference type="ARBA" id="ARBA00022989"/>
    </source>
</evidence>
<evidence type="ECO:0000256" key="4">
    <source>
        <dbReference type="ARBA" id="ARBA00022475"/>
    </source>
</evidence>
<keyword evidence="7 8" id="KW-0472">Membrane</keyword>
<sequence>MNPQSDQSKAIAIGGRVLSLLEVLGLTLIAIATVIAGAQEVTEMWGRRQVTLADLLLLFIYLEVLAMVGVYLQSGSLPIRMPLYIAMVALARHLILDMKEITETEIIATSAAILILALAVLLIRFGQTRFPSSPAGHTEEQRD</sequence>
<dbReference type="EMBL" id="NRSD01000022">
    <property type="protein sequence ID" value="MBK1646256.1"/>
    <property type="molecule type" value="Genomic_DNA"/>
</dbReference>
<accession>A0A9X0WKN4</accession>
<evidence type="ECO:0000256" key="5">
    <source>
        <dbReference type="ARBA" id="ARBA00022692"/>
    </source>
</evidence>
<dbReference type="GO" id="GO:0005886">
    <property type="term" value="C:plasma membrane"/>
    <property type="evidence" value="ECO:0007669"/>
    <property type="project" value="UniProtKB-SubCell"/>
</dbReference>
<protein>
    <recommendedName>
        <fullName evidence="3">Protein PsiE</fullName>
    </recommendedName>
</protein>
<keyword evidence="6 8" id="KW-1133">Transmembrane helix</keyword>
<dbReference type="InterPro" id="IPR009315">
    <property type="entry name" value="P_starv_induced_PsiE"/>
</dbReference>
<keyword evidence="4" id="KW-1003">Cell membrane</keyword>
<evidence type="ECO:0000256" key="2">
    <source>
        <dbReference type="ARBA" id="ARBA00005632"/>
    </source>
</evidence>
<dbReference type="Proteomes" id="UP001138802">
    <property type="component" value="Unassembled WGS sequence"/>
</dbReference>
<feature type="transmembrane region" description="Helical" evidence="8">
    <location>
        <begin position="20"/>
        <end position="38"/>
    </location>
</feature>
<dbReference type="GO" id="GO:0016036">
    <property type="term" value="P:cellular response to phosphate starvation"/>
    <property type="evidence" value="ECO:0007669"/>
    <property type="project" value="InterPro"/>
</dbReference>
<keyword evidence="5 8" id="KW-0812">Transmembrane</keyword>
<feature type="transmembrane region" description="Helical" evidence="8">
    <location>
        <begin position="77"/>
        <end position="95"/>
    </location>
</feature>
<organism evidence="9 10">
    <name type="scientific">Thiocapsa imhoffii</name>
    <dbReference type="NCBI Taxonomy" id="382777"/>
    <lineage>
        <taxon>Bacteria</taxon>
        <taxon>Pseudomonadati</taxon>
        <taxon>Pseudomonadota</taxon>
        <taxon>Gammaproteobacteria</taxon>
        <taxon>Chromatiales</taxon>
        <taxon>Chromatiaceae</taxon>
        <taxon>Thiocapsa</taxon>
    </lineage>
</organism>
<proteinExistence type="inferred from homology"/>
<dbReference type="InterPro" id="IPR020948">
    <property type="entry name" value="P_starv_induced_PsiE-like"/>
</dbReference>
<dbReference type="AlphaFoldDB" id="A0A9X0WKN4"/>
<evidence type="ECO:0000313" key="9">
    <source>
        <dbReference type="EMBL" id="MBK1646256.1"/>
    </source>
</evidence>
<comment type="subcellular location">
    <subcellularLocation>
        <location evidence="1">Cell inner membrane</location>
        <topology evidence="1">Multi-pass membrane protein</topology>
    </subcellularLocation>
</comment>
<dbReference type="RefSeq" id="WP_200389068.1">
    <property type="nucleotide sequence ID" value="NZ_NRSD01000022.1"/>
</dbReference>
<dbReference type="PANTHER" id="PTHR37819">
    <property type="entry name" value="PROTEIN PSIE"/>
    <property type="match status" value="1"/>
</dbReference>
<dbReference type="PANTHER" id="PTHR37819:SF1">
    <property type="entry name" value="PROTEIN PSIE"/>
    <property type="match status" value="1"/>
</dbReference>
<feature type="transmembrane region" description="Helical" evidence="8">
    <location>
        <begin position="50"/>
        <end position="71"/>
    </location>
</feature>
<evidence type="ECO:0000256" key="3">
    <source>
        <dbReference type="ARBA" id="ARBA00021903"/>
    </source>
</evidence>
<comment type="similarity">
    <text evidence="2">Belongs to the PsiE family.</text>
</comment>
<reference evidence="9 10" key="1">
    <citation type="journal article" date="2020" name="Microorganisms">
        <title>Osmotic Adaptation and Compatible Solute Biosynthesis of Phototrophic Bacteria as Revealed from Genome Analyses.</title>
        <authorList>
            <person name="Imhoff J.F."/>
            <person name="Rahn T."/>
            <person name="Kunzel S."/>
            <person name="Keller A."/>
            <person name="Neulinger S.C."/>
        </authorList>
    </citation>
    <scope>NUCLEOTIDE SEQUENCE [LARGE SCALE GENOMIC DNA]</scope>
    <source>
        <strain evidence="9 10">DSM 21303</strain>
    </source>
</reference>
<evidence type="ECO:0000313" key="10">
    <source>
        <dbReference type="Proteomes" id="UP001138802"/>
    </source>
</evidence>
<evidence type="ECO:0000256" key="8">
    <source>
        <dbReference type="SAM" id="Phobius"/>
    </source>
</evidence>
<comment type="caution">
    <text evidence="9">The sequence shown here is derived from an EMBL/GenBank/DDBJ whole genome shotgun (WGS) entry which is preliminary data.</text>
</comment>
<dbReference type="Pfam" id="PF06146">
    <property type="entry name" value="PsiE"/>
    <property type="match status" value="1"/>
</dbReference>
<feature type="transmembrane region" description="Helical" evidence="8">
    <location>
        <begin position="107"/>
        <end position="125"/>
    </location>
</feature>
<keyword evidence="10" id="KW-1185">Reference proteome</keyword>